<organism evidence="2 3">
    <name type="scientific">Kroppenstedtia pulmonis</name>
    <dbReference type="NCBI Taxonomy" id="1380685"/>
    <lineage>
        <taxon>Bacteria</taxon>
        <taxon>Bacillati</taxon>
        <taxon>Bacillota</taxon>
        <taxon>Bacilli</taxon>
        <taxon>Bacillales</taxon>
        <taxon>Thermoactinomycetaceae</taxon>
        <taxon>Kroppenstedtia</taxon>
    </lineage>
</organism>
<dbReference type="InterPro" id="IPR036866">
    <property type="entry name" value="RibonucZ/Hydroxyglut_hydro"/>
</dbReference>
<dbReference type="PANTHER" id="PTHR42951">
    <property type="entry name" value="METALLO-BETA-LACTAMASE DOMAIN-CONTAINING"/>
    <property type="match status" value="1"/>
</dbReference>
<accession>A0A7D4BP35</accession>
<gene>
    <name evidence="2" type="ORF">GXN76_03955</name>
</gene>
<evidence type="ECO:0000313" key="3">
    <source>
        <dbReference type="Proteomes" id="UP000503088"/>
    </source>
</evidence>
<dbReference type="SMART" id="SM00849">
    <property type="entry name" value="Lactamase_B"/>
    <property type="match status" value="1"/>
</dbReference>
<protein>
    <submittedName>
        <fullName evidence="2">MBL fold metallo-hydrolase</fullName>
    </submittedName>
</protein>
<keyword evidence="2" id="KW-0378">Hydrolase</keyword>
<dbReference type="EMBL" id="CP048104">
    <property type="protein sequence ID" value="QKG83711.1"/>
    <property type="molecule type" value="Genomic_DNA"/>
</dbReference>
<evidence type="ECO:0000313" key="2">
    <source>
        <dbReference type="EMBL" id="QKG83711.1"/>
    </source>
</evidence>
<dbReference type="Gene3D" id="3.60.15.10">
    <property type="entry name" value="Ribonuclease Z/Hydroxyacylglutathione hydrolase-like"/>
    <property type="match status" value="1"/>
</dbReference>
<feature type="domain" description="Metallo-beta-lactamase" evidence="1">
    <location>
        <begin position="25"/>
        <end position="230"/>
    </location>
</feature>
<dbReference type="CDD" id="cd07726">
    <property type="entry name" value="ST1585-like_MBL-fold"/>
    <property type="match status" value="1"/>
</dbReference>
<dbReference type="AlphaFoldDB" id="A0A7D4BP35"/>
<dbReference type="Pfam" id="PF00753">
    <property type="entry name" value="Lactamase_B"/>
    <property type="match status" value="1"/>
</dbReference>
<keyword evidence="3" id="KW-1185">Reference proteome</keyword>
<dbReference type="Proteomes" id="UP000503088">
    <property type="component" value="Chromosome"/>
</dbReference>
<dbReference type="InterPro" id="IPR050855">
    <property type="entry name" value="NDM-1-like"/>
</dbReference>
<dbReference type="InterPro" id="IPR037482">
    <property type="entry name" value="ST1585_MBL-fold"/>
</dbReference>
<dbReference type="GO" id="GO:0016787">
    <property type="term" value="F:hydrolase activity"/>
    <property type="evidence" value="ECO:0007669"/>
    <property type="project" value="UniProtKB-KW"/>
</dbReference>
<sequence>MKPSRIEDLGQGIRMIDGYDLKRPGRTGIYVLGEEELTLVETGPSLSVPYILGGLKELGKGPEEVKNIIVTHIHLDHAGGVGLLMKSCPQAQVIVHSRGARHLADPSRLIQGARMVYGDDFDSLFDPILPIAEERIVVKGEGDTLTIDSDRTLTFMDSPGHAAHHLSIYDPASKGLFTGDTAGIRFCQRKSHGFSFYLPSTSPNQFDPEAMRSSIQRFRNTKAERVYLGHFGMVDDVEELYQQVLSELSRFMEVGEDAFRQGKKADSIAQELKNYYIPLLRNKGISEDDDLFDLLNLDLNVSAMGIEHYLTKQKKS</sequence>
<reference evidence="2 3" key="1">
    <citation type="submission" date="2020-01" db="EMBL/GenBank/DDBJ databases">
        <authorList>
            <person name="Gulvik C.A."/>
            <person name="Batra D.G."/>
        </authorList>
    </citation>
    <scope>NUCLEOTIDE SEQUENCE [LARGE SCALE GENOMIC DNA]</scope>
    <source>
        <strain evidence="2 3">W9323</strain>
    </source>
</reference>
<evidence type="ECO:0000259" key="1">
    <source>
        <dbReference type="SMART" id="SM00849"/>
    </source>
</evidence>
<name>A0A7D4BP35_9BACL</name>
<dbReference type="InterPro" id="IPR001279">
    <property type="entry name" value="Metallo-B-lactamas"/>
</dbReference>
<dbReference type="RefSeq" id="WP_246258672.1">
    <property type="nucleotide sequence ID" value="NZ_CP048104.1"/>
</dbReference>
<proteinExistence type="predicted"/>
<dbReference type="SUPFAM" id="SSF56281">
    <property type="entry name" value="Metallo-hydrolase/oxidoreductase"/>
    <property type="match status" value="1"/>
</dbReference>
<dbReference type="PANTHER" id="PTHR42951:SF22">
    <property type="entry name" value="METALLO BETA-LACTAMASE SUPERFAMILY LIPOPROTEIN"/>
    <property type="match status" value="1"/>
</dbReference>
<dbReference type="KEGG" id="kpul:GXN76_03955"/>